<keyword evidence="2" id="KW-0732">Signal</keyword>
<dbReference type="AlphaFoldDB" id="A0AB34J277"/>
<evidence type="ECO:0000256" key="2">
    <source>
        <dbReference type="SAM" id="SignalP"/>
    </source>
</evidence>
<sequence>MKLVLAILLLCAVLCSARAPLVEQKKPERSREAIRKATTMGLSGYQGSSVTKNAKPRQPKPRKPVVEQKTPKRPPEAVRKATKAGLAGYQGKSTTKK</sequence>
<feature type="compositionally biased region" description="Basic residues" evidence="1">
    <location>
        <begin position="54"/>
        <end position="63"/>
    </location>
</feature>
<evidence type="ECO:0000313" key="4">
    <source>
        <dbReference type="Proteomes" id="UP001515480"/>
    </source>
</evidence>
<feature type="compositionally biased region" description="Basic and acidic residues" evidence="1">
    <location>
        <begin position="23"/>
        <end position="35"/>
    </location>
</feature>
<accession>A0AB34J277</accession>
<protein>
    <submittedName>
        <fullName evidence="3">Uncharacterized protein</fullName>
    </submittedName>
</protein>
<feature type="compositionally biased region" description="Basic and acidic residues" evidence="1">
    <location>
        <begin position="64"/>
        <end position="79"/>
    </location>
</feature>
<name>A0AB34J277_PRYPA</name>
<feature type="region of interest" description="Disordered" evidence="1">
    <location>
        <begin position="22"/>
        <end position="97"/>
    </location>
</feature>
<keyword evidence="4" id="KW-1185">Reference proteome</keyword>
<feature type="chain" id="PRO_5044268834" evidence="2">
    <location>
        <begin position="18"/>
        <end position="97"/>
    </location>
</feature>
<organism evidence="3 4">
    <name type="scientific">Prymnesium parvum</name>
    <name type="common">Toxic golden alga</name>
    <dbReference type="NCBI Taxonomy" id="97485"/>
    <lineage>
        <taxon>Eukaryota</taxon>
        <taxon>Haptista</taxon>
        <taxon>Haptophyta</taxon>
        <taxon>Prymnesiophyceae</taxon>
        <taxon>Prymnesiales</taxon>
        <taxon>Prymnesiaceae</taxon>
        <taxon>Prymnesium</taxon>
    </lineage>
</organism>
<reference evidence="3 4" key="1">
    <citation type="journal article" date="2024" name="Science">
        <title>Giant polyketide synthase enzymes in the biosynthesis of giant marine polyether toxins.</title>
        <authorList>
            <person name="Fallon T.R."/>
            <person name="Shende V.V."/>
            <person name="Wierzbicki I.H."/>
            <person name="Pendleton A.L."/>
            <person name="Watervoot N.F."/>
            <person name="Auber R.P."/>
            <person name="Gonzalez D.J."/>
            <person name="Wisecaver J.H."/>
            <person name="Moore B.S."/>
        </authorList>
    </citation>
    <scope>NUCLEOTIDE SEQUENCE [LARGE SCALE GENOMIC DNA]</scope>
    <source>
        <strain evidence="3 4">12B1</strain>
    </source>
</reference>
<proteinExistence type="predicted"/>
<evidence type="ECO:0000256" key="1">
    <source>
        <dbReference type="SAM" id="MobiDB-lite"/>
    </source>
</evidence>
<dbReference type="EMBL" id="JBGBPQ010000015">
    <property type="protein sequence ID" value="KAL1510809.1"/>
    <property type="molecule type" value="Genomic_DNA"/>
</dbReference>
<evidence type="ECO:0000313" key="3">
    <source>
        <dbReference type="EMBL" id="KAL1510809.1"/>
    </source>
</evidence>
<gene>
    <name evidence="3" type="ORF">AB1Y20_007093</name>
</gene>
<comment type="caution">
    <text evidence="3">The sequence shown here is derived from an EMBL/GenBank/DDBJ whole genome shotgun (WGS) entry which is preliminary data.</text>
</comment>
<dbReference type="Proteomes" id="UP001515480">
    <property type="component" value="Unassembled WGS sequence"/>
</dbReference>
<feature type="signal peptide" evidence="2">
    <location>
        <begin position="1"/>
        <end position="17"/>
    </location>
</feature>